<keyword evidence="2" id="KW-0812">Transmembrane</keyword>
<reference evidence="3" key="2">
    <citation type="submission" date="2022-10" db="EMBL/GenBank/DDBJ databases">
        <authorList>
            <consortium name="ENA_rothamsted_submissions"/>
            <consortium name="culmorum"/>
            <person name="King R."/>
        </authorList>
    </citation>
    <scope>NUCLEOTIDE SEQUENCE</scope>
</reference>
<feature type="transmembrane region" description="Helical" evidence="2">
    <location>
        <begin position="297"/>
        <end position="317"/>
    </location>
</feature>
<dbReference type="InterPro" id="IPR020904">
    <property type="entry name" value="Sc_DH/Rdtase_CS"/>
</dbReference>
<dbReference type="PROSITE" id="PS00061">
    <property type="entry name" value="ADH_SHORT"/>
    <property type="match status" value="1"/>
</dbReference>
<dbReference type="InterPro" id="IPR053011">
    <property type="entry name" value="SDR_family_member_7"/>
</dbReference>
<dbReference type="Pfam" id="PF00106">
    <property type="entry name" value="adh_short"/>
    <property type="match status" value="1"/>
</dbReference>
<dbReference type="Proteomes" id="UP001153737">
    <property type="component" value="Chromosome 2"/>
</dbReference>
<keyword evidence="2" id="KW-0472">Membrane</keyword>
<protein>
    <recommendedName>
        <fullName evidence="5">Dehydrogenase/reductase SDR family member 7</fullName>
    </recommendedName>
</protein>
<sequence>MGMMRLGVGSGFTFTMFFALMGAGVCAYGTIFTILTLLSDCDLELLFYEKFGKSPRRLKGKVVFVTGASSGIGEYTAYALAKVGAKLVLAARRYEELQKVKRKCLDLSNGLLEEKDILVIPMDMTDFPSHQKHFQEAVAHFGTVDILLNNAGRSQRAMWDNIELAVDKQMFNLNVFGVINLTRVALQHFNKVGAGHVAVTSSLAGIIGVPYSCTYTGTKHAIHGYFNALRVEKMKNNIDVTLLCPGPTFTNFLAESFTDKEGQKYNNPTQPTDRRMTAERCGYLTAVALANKTNESWMAVFPLIPLTYIIVYFPIIYNCGLKVLGPETMFKLRDSKKLDEIKKK</sequence>
<dbReference type="OrthoDB" id="47007at2759"/>
<gene>
    <name evidence="3" type="ORF">PHAECO_LOCUS6204</name>
</gene>
<evidence type="ECO:0000256" key="1">
    <source>
        <dbReference type="ARBA" id="ARBA00023002"/>
    </source>
</evidence>
<dbReference type="GO" id="GO:0016491">
    <property type="term" value="F:oxidoreductase activity"/>
    <property type="evidence" value="ECO:0007669"/>
    <property type="project" value="UniProtKB-KW"/>
</dbReference>
<dbReference type="AlphaFoldDB" id="A0A9P0DR16"/>
<evidence type="ECO:0000256" key="2">
    <source>
        <dbReference type="SAM" id="Phobius"/>
    </source>
</evidence>
<dbReference type="PANTHER" id="PTHR44269">
    <property type="entry name" value="DEHYDROGENASE/REDUCTASE SDR FAMILY MEMBER 7-RELATED"/>
    <property type="match status" value="1"/>
</dbReference>
<dbReference type="InterPro" id="IPR036291">
    <property type="entry name" value="NAD(P)-bd_dom_sf"/>
</dbReference>
<organism evidence="3 4">
    <name type="scientific">Phaedon cochleariae</name>
    <name type="common">Mustard beetle</name>
    <dbReference type="NCBI Taxonomy" id="80249"/>
    <lineage>
        <taxon>Eukaryota</taxon>
        <taxon>Metazoa</taxon>
        <taxon>Ecdysozoa</taxon>
        <taxon>Arthropoda</taxon>
        <taxon>Hexapoda</taxon>
        <taxon>Insecta</taxon>
        <taxon>Pterygota</taxon>
        <taxon>Neoptera</taxon>
        <taxon>Endopterygota</taxon>
        <taxon>Coleoptera</taxon>
        <taxon>Polyphaga</taxon>
        <taxon>Cucujiformia</taxon>
        <taxon>Chrysomeloidea</taxon>
        <taxon>Chrysomelidae</taxon>
        <taxon>Chrysomelinae</taxon>
        <taxon>Chrysomelini</taxon>
        <taxon>Phaedon</taxon>
    </lineage>
</organism>
<dbReference type="InterPro" id="IPR002347">
    <property type="entry name" value="SDR_fam"/>
</dbReference>
<keyword evidence="2" id="KW-1133">Transmembrane helix</keyword>
<evidence type="ECO:0008006" key="5">
    <source>
        <dbReference type="Google" id="ProtNLM"/>
    </source>
</evidence>
<evidence type="ECO:0000313" key="3">
    <source>
        <dbReference type="EMBL" id="CAH1155746.1"/>
    </source>
</evidence>
<reference evidence="3" key="1">
    <citation type="submission" date="2022-01" db="EMBL/GenBank/DDBJ databases">
        <authorList>
            <person name="King R."/>
        </authorList>
    </citation>
    <scope>NUCLEOTIDE SEQUENCE</scope>
</reference>
<evidence type="ECO:0000313" key="4">
    <source>
        <dbReference type="Proteomes" id="UP001153737"/>
    </source>
</evidence>
<dbReference type="PRINTS" id="PR00081">
    <property type="entry name" value="GDHRDH"/>
</dbReference>
<dbReference type="SUPFAM" id="SSF51735">
    <property type="entry name" value="NAD(P)-binding Rossmann-fold domains"/>
    <property type="match status" value="1"/>
</dbReference>
<dbReference type="EMBL" id="OU896708">
    <property type="protein sequence ID" value="CAH1155746.1"/>
    <property type="molecule type" value="Genomic_DNA"/>
</dbReference>
<accession>A0A9P0DR16</accession>
<name>A0A9P0DR16_PHACE</name>
<proteinExistence type="predicted"/>
<dbReference type="Gene3D" id="3.40.50.720">
    <property type="entry name" value="NAD(P)-binding Rossmann-like Domain"/>
    <property type="match status" value="1"/>
</dbReference>
<dbReference type="PANTHER" id="PTHR44269:SF1">
    <property type="entry name" value="DEHYDROGENASE_REDUCTASE SDR FAMILY MEMBER 7"/>
    <property type="match status" value="1"/>
</dbReference>
<keyword evidence="4" id="KW-1185">Reference proteome</keyword>
<keyword evidence="1" id="KW-0560">Oxidoreductase</keyword>